<evidence type="ECO:0000313" key="2">
    <source>
        <dbReference type="EMBL" id="SEJ02327.1"/>
    </source>
</evidence>
<dbReference type="EMBL" id="FNYA01000005">
    <property type="protein sequence ID" value="SEJ02327.1"/>
    <property type="molecule type" value="Genomic_DNA"/>
</dbReference>
<name>A0A1H6VKW2_9FLAO</name>
<reference evidence="3" key="1">
    <citation type="submission" date="2016-10" db="EMBL/GenBank/DDBJ databases">
        <authorList>
            <person name="Varghese N."/>
            <person name="Submissions S."/>
        </authorList>
    </citation>
    <scope>NUCLEOTIDE SEQUENCE [LARGE SCALE GENOMIC DNA]</scope>
    <source>
        <strain evidence="3">DSM 17934</strain>
    </source>
</reference>
<dbReference type="AlphaFoldDB" id="A0A1H6VKW2"/>
<feature type="domain" description="DUF6438" evidence="1">
    <location>
        <begin position="28"/>
        <end position="97"/>
    </location>
</feature>
<sequence length="169" mass="20130">MKKYLYLIITSHLIISCATKKNEDRFEKIIFHTTKCFGTCPEYHLELNKNQEIKLYIEKAYQKRILDTSRIGYYKGKLDNKTYAEFLELLGKMDLDKSGIIEPEREPNTVVLRETSQLYLILYNDKLRKPIIYIYPAGHWQKIMAFLYKIAEDKSLTKTNEELDIEKFD</sequence>
<dbReference type="RefSeq" id="WP_091313041.1">
    <property type="nucleotide sequence ID" value="NZ_CBCSJU010000006.1"/>
</dbReference>
<organism evidence="2 3">
    <name type="scientific">Flavobacterium terrigena</name>
    <dbReference type="NCBI Taxonomy" id="402734"/>
    <lineage>
        <taxon>Bacteria</taxon>
        <taxon>Pseudomonadati</taxon>
        <taxon>Bacteroidota</taxon>
        <taxon>Flavobacteriia</taxon>
        <taxon>Flavobacteriales</taxon>
        <taxon>Flavobacteriaceae</taxon>
        <taxon>Flavobacterium</taxon>
    </lineage>
</organism>
<dbReference type="STRING" id="402734.SAMN05660918_2186"/>
<evidence type="ECO:0000313" key="3">
    <source>
        <dbReference type="Proteomes" id="UP000199702"/>
    </source>
</evidence>
<dbReference type="InterPro" id="IPR045497">
    <property type="entry name" value="DUF6438"/>
</dbReference>
<dbReference type="Proteomes" id="UP000199702">
    <property type="component" value="Unassembled WGS sequence"/>
</dbReference>
<evidence type="ECO:0000259" key="1">
    <source>
        <dbReference type="Pfam" id="PF20033"/>
    </source>
</evidence>
<dbReference type="PROSITE" id="PS51257">
    <property type="entry name" value="PROKAR_LIPOPROTEIN"/>
    <property type="match status" value="1"/>
</dbReference>
<dbReference type="OrthoDB" id="7172369at2"/>
<dbReference type="Pfam" id="PF20033">
    <property type="entry name" value="DUF6438"/>
    <property type="match status" value="1"/>
</dbReference>
<accession>A0A1H6VKW2</accession>
<gene>
    <name evidence="2" type="ORF">SAMN05660918_2186</name>
</gene>
<keyword evidence="3" id="KW-1185">Reference proteome</keyword>
<proteinExistence type="predicted"/>
<protein>
    <recommendedName>
        <fullName evidence="1">DUF6438 domain-containing protein</fullName>
    </recommendedName>
</protein>